<accession>A0A3D8R0D5</accession>
<organism evidence="2 3">
    <name type="scientific">Aspergillus mulundensis</name>
    <dbReference type="NCBI Taxonomy" id="1810919"/>
    <lineage>
        <taxon>Eukaryota</taxon>
        <taxon>Fungi</taxon>
        <taxon>Dikarya</taxon>
        <taxon>Ascomycota</taxon>
        <taxon>Pezizomycotina</taxon>
        <taxon>Eurotiomycetes</taxon>
        <taxon>Eurotiomycetidae</taxon>
        <taxon>Eurotiales</taxon>
        <taxon>Aspergillaceae</taxon>
        <taxon>Aspergillus</taxon>
        <taxon>Aspergillus subgen. Nidulantes</taxon>
    </lineage>
</organism>
<gene>
    <name evidence="2" type="ORF">DSM5745_09331</name>
</gene>
<dbReference type="Proteomes" id="UP000256690">
    <property type="component" value="Unassembled WGS sequence"/>
</dbReference>
<dbReference type="EMBL" id="PVWQ01000012">
    <property type="protein sequence ID" value="RDW67465.1"/>
    <property type="molecule type" value="Genomic_DNA"/>
</dbReference>
<comment type="caution">
    <text evidence="2">The sequence shown here is derived from an EMBL/GenBank/DDBJ whole genome shotgun (WGS) entry which is preliminary data.</text>
</comment>
<feature type="compositionally biased region" description="Low complexity" evidence="1">
    <location>
        <begin position="1"/>
        <end position="28"/>
    </location>
</feature>
<evidence type="ECO:0000313" key="2">
    <source>
        <dbReference type="EMBL" id="RDW67465.1"/>
    </source>
</evidence>
<dbReference type="STRING" id="1810919.A0A3D8R0D5"/>
<dbReference type="RefSeq" id="XP_026600433.1">
    <property type="nucleotide sequence ID" value="XM_026751347.1"/>
</dbReference>
<evidence type="ECO:0000313" key="3">
    <source>
        <dbReference type="Proteomes" id="UP000256690"/>
    </source>
</evidence>
<dbReference type="GeneID" id="38119701"/>
<dbReference type="AlphaFoldDB" id="A0A3D8R0D5"/>
<dbReference type="OrthoDB" id="4425388at2759"/>
<protein>
    <submittedName>
        <fullName evidence="2">Uncharacterized protein</fullName>
    </submittedName>
</protein>
<sequence length="100" mass="10650">MSQSQSTSATPSATSSAATSTTVSRVTSLDQKHPSDAAANPMSKKSHFAKLKKRLAAVKKEWGPGLAAKESWDDEYNFPAGRWAGQGLDPSWWRTAPGSA</sequence>
<proteinExistence type="predicted"/>
<feature type="region of interest" description="Disordered" evidence="1">
    <location>
        <begin position="1"/>
        <end position="49"/>
    </location>
</feature>
<evidence type="ECO:0000256" key="1">
    <source>
        <dbReference type="SAM" id="MobiDB-lite"/>
    </source>
</evidence>
<keyword evidence="3" id="KW-1185">Reference proteome</keyword>
<reference evidence="2 3" key="1">
    <citation type="journal article" date="2018" name="IMA Fungus">
        <title>IMA Genome-F 9: Draft genome sequence of Annulohypoxylon stygium, Aspergillus mulundensis, Berkeleyomyces basicola (syn. Thielaviopsis basicola), Ceratocystis smalleyi, two Cercospora beticola strains, Coleophoma cylindrospora, Fusarium fracticaudum, Phialophora cf. hyalina, and Morchella septimelata.</title>
        <authorList>
            <person name="Wingfield B.D."/>
            <person name="Bills G.F."/>
            <person name="Dong Y."/>
            <person name="Huang W."/>
            <person name="Nel W.J."/>
            <person name="Swalarsk-Parry B.S."/>
            <person name="Vaghefi N."/>
            <person name="Wilken P.M."/>
            <person name="An Z."/>
            <person name="de Beer Z.W."/>
            <person name="De Vos L."/>
            <person name="Chen L."/>
            <person name="Duong T.A."/>
            <person name="Gao Y."/>
            <person name="Hammerbacher A."/>
            <person name="Kikkert J.R."/>
            <person name="Li Y."/>
            <person name="Li H."/>
            <person name="Li K."/>
            <person name="Li Q."/>
            <person name="Liu X."/>
            <person name="Ma X."/>
            <person name="Naidoo K."/>
            <person name="Pethybridge S.J."/>
            <person name="Sun J."/>
            <person name="Steenkamp E.T."/>
            <person name="van der Nest M.A."/>
            <person name="van Wyk S."/>
            <person name="Wingfield M.J."/>
            <person name="Xiong C."/>
            <person name="Yue Q."/>
            <person name="Zhang X."/>
        </authorList>
    </citation>
    <scope>NUCLEOTIDE SEQUENCE [LARGE SCALE GENOMIC DNA]</scope>
    <source>
        <strain evidence="2 3">DSM 5745</strain>
    </source>
</reference>
<name>A0A3D8R0D5_9EURO</name>